<reference evidence="2" key="1">
    <citation type="submission" date="2019-09" db="EMBL/GenBank/DDBJ databases">
        <title>Organ-specific transcriptomic study of the physiology of the cattle tick, Rhipicephalus microplus.</title>
        <authorList>
            <person name="Tirloni L."/>
            <person name="Braz G."/>
            <person name="Gandara A.C.P."/>
            <person name="Sabadin G.A."/>
            <person name="da Silva R.M."/>
            <person name="Guizzo M.G."/>
            <person name="Machado J.A."/>
            <person name="Costa E.P."/>
            <person name="Gomes H.F."/>
            <person name="Moraes J."/>
            <person name="Mota M.B.S."/>
            <person name="Mesquita R.D."/>
            <person name="Alvarenga P.H."/>
            <person name="Alves F."/>
            <person name="Seixas A."/>
            <person name="da Fonseca R.N."/>
            <person name="Fogaca A."/>
            <person name="Logullo C."/>
            <person name="Tanaka A."/>
            <person name="Daffre S."/>
            <person name="Termignoni C."/>
            <person name="Vaz I.S.Jr."/>
            <person name="Oliveira P.L."/>
            <person name="Ribeiro J.M."/>
        </authorList>
    </citation>
    <scope>NUCLEOTIDE SEQUENCE</scope>
    <source>
        <strain evidence="2">Porto Alegre</strain>
    </source>
</reference>
<organism evidence="2">
    <name type="scientific">Rhipicephalus microplus</name>
    <name type="common">Cattle tick</name>
    <name type="synonym">Boophilus microplus</name>
    <dbReference type="NCBI Taxonomy" id="6941"/>
    <lineage>
        <taxon>Eukaryota</taxon>
        <taxon>Metazoa</taxon>
        <taxon>Ecdysozoa</taxon>
        <taxon>Arthropoda</taxon>
        <taxon>Chelicerata</taxon>
        <taxon>Arachnida</taxon>
        <taxon>Acari</taxon>
        <taxon>Parasitiformes</taxon>
        <taxon>Ixodida</taxon>
        <taxon>Ixodoidea</taxon>
        <taxon>Ixodidae</taxon>
        <taxon>Rhipicephalinae</taxon>
        <taxon>Rhipicephalus</taxon>
        <taxon>Boophilus</taxon>
    </lineage>
</organism>
<feature type="signal peptide" evidence="1">
    <location>
        <begin position="1"/>
        <end position="23"/>
    </location>
</feature>
<accession>A0A6M2DAG7</accession>
<protein>
    <submittedName>
        <fullName evidence="2">Putative secreted protein ovary overexpressed</fullName>
    </submittedName>
</protein>
<dbReference type="EMBL" id="GHWJ01009903">
    <property type="protein sequence ID" value="NOV42640.1"/>
    <property type="molecule type" value="Transcribed_RNA"/>
</dbReference>
<dbReference type="AlphaFoldDB" id="A0A6M2DAG7"/>
<keyword evidence="1" id="KW-0732">Signal</keyword>
<sequence>MGAAFVAVWIIRIFSTLLWCVEAPPFSQKKNDNRFLFFLACLHVLSMISSECYDMVILLLCSGDIESNPGPTLRSHNLETEPGDSGKVLELLQAMDARTTDLSTDNKAIKSSQIAMETKLANIFA</sequence>
<evidence type="ECO:0000256" key="1">
    <source>
        <dbReference type="SAM" id="SignalP"/>
    </source>
</evidence>
<name>A0A6M2DAG7_RHIMP</name>
<proteinExistence type="predicted"/>
<evidence type="ECO:0000313" key="2">
    <source>
        <dbReference type="EMBL" id="NOV42640.1"/>
    </source>
</evidence>
<feature type="chain" id="PRO_5026942990" evidence="1">
    <location>
        <begin position="24"/>
        <end position="125"/>
    </location>
</feature>